<dbReference type="EMBL" id="CP151762">
    <property type="protein sequence ID" value="WZU64981.1"/>
    <property type="molecule type" value="Genomic_DNA"/>
</dbReference>
<keyword evidence="1" id="KW-0732">Signal</keyword>
<name>A0AAN0NG82_9RHOB</name>
<feature type="signal peptide" evidence="1">
    <location>
        <begin position="1"/>
        <end position="20"/>
    </location>
</feature>
<keyword evidence="3" id="KW-1185">Reference proteome</keyword>
<accession>A0AAN0NG82</accession>
<dbReference type="SUPFAM" id="SSF56935">
    <property type="entry name" value="Porins"/>
    <property type="match status" value="2"/>
</dbReference>
<dbReference type="RefSeq" id="WP_342071334.1">
    <property type="nucleotide sequence ID" value="NZ_CP151762.1"/>
</dbReference>
<evidence type="ECO:0000256" key="1">
    <source>
        <dbReference type="SAM" id="SignalP"/>
    </source>
</evidence>
<dbReference type="Gene3D" id="2.40.160.10">
    <property type="entry name" value="Porin"/>
    <property type="match status" value="1"/>
</dbReference>
<evidence type="ECO:0000313" key="3">
    <source>
        <dbReference type="Proteomes" id="UP001451782"/>
    </source>
</evidence>
<feature type="chain" id="PRO_5042826737" description="Porin" evidence="1">
    <location>
        <begin position="21"/>
        <end position="321"/>
    </location>
</feature>
<protein>
    <recommendedName>
        <fullName evidence="4">Porin</fullName>
    </recommendedName>
</protein>
<gene>
    <name evidence="2" type="ORF">AABB28_06850</name>
</gene>
<dbReference type="AlphaFoldDB" id="A0AAN0NG82"/>
<dbReference type="Proteomes" id="UP001451782">
    <property type="component" value="Chromosome"/>
</dbReference>
<reference evidence="2 3" key="1">
    <citation type="submission" date="2024-04" db="EMBL/GenBank/DDBJ databases">
        <title>Phylogenomic analyses of a clade within the roseobacter group suggest taxonomic reassignments of species of the genera Aestuariivita, Citreicella, Loktanella, Nautella, Pelagibaca, Ruegeria, Thalassobius, Thiobacimonas and Tropicibacter, and the proposal o.</title>
        <authorList>
            <person name="Jeon C.O."/>
        </authorList>
    </citation>
    <scope>NUCLEOTIDE SEQUENCE [LARGE SCALE GENOMIC DNA]</scope>
    <source>
        <strain evidence="2 3">G8-12</strain>
    </source>
</reference>
<proteinExistence type="predicted"/>
<evidence type="ECO:0008006" key="4">
    <source>
        <dbReference type="Google" id="ProtNLM"/>
    </source>
</evidence>
<organism evidence="2 3">
    <name type="scientific">Yoonia algicola</name>
    <dbReference type="NCBI Taxonomy" id="3137368"/>
    <lineage>
        <taxon>Bacteria</taxon>
        <taxon>Pseudomonadati</taxon>
        <taxon>Pseudomonadota</taxon>
        <taxon>Alphaproteobacteria</taxon>
        <taxon>Rhodobacterales</taxon>
        <taxon>Paracoccaceae</taxon>
        <taxon>Yoonia</taxon>
    </lineage>
</organism>
<sequence length="321" mass="34291">MIKTSIAFAALSVMAIPAFAQEVTYGSLSFDYTNTSPEGGSEDDATSVVLEGEGEYTNGQFLIGAGITNDKFELEDFFEFTVRTLDVYAAYAITPEALVGAGYTNRNFDDGRFDDDINGFDVFGQYQTDAFGVAINYSRPDEDFDDFDITTFYAQAEVAPGVTLGGIVESISDIDGEAYLLSAEYDAGAIFGRGYYLSATEGDFAIFGARGAYRFDPAISLTGGFETTSGDDFFEYTALSVGGEYAFAAGVAVSARYTNIDSDNGGGGDAFALGLTYEFGARQRLDRNMSDAASDDLETGFFGLQPNFGFGLLPSGPFGFI</sequence>
<dbReference type="InterPro" id="IPR023614">
    <property type="entry name" value="Porin_dom_sf"/>
</dbReference>
<evidence type="ECO:0000313" key="2">
    <source>
        <dbReference type="EMBL" id="WZU64981.1"/>
    </source>
</evidence>
<dbReference type="KEGG" id="yag:AABB28_06850"/>